<dbReference type="eggNOG" id="ENOG502S9IF">
    <property type="taxonomic scope" value="Eukaryota"/>
</dbReference>
<dbReference type="Bgee" id="ENSCSAG00000000254">
    <property type="expression patterns" value="Expressed in fibroblast and 5 other cell types or tissues"/>
</dbReference>
<reference evidence="2 3" key="1">
    <citation type="submission" date="2014-03" db="EMBL/GenBank/DDBJ databases">
        <authorList>
            <person name="Warren W."/>
            <person name="Wilson R.K."/>
        </authorList>
    </citation>
    <scope>NUCLEOTIDE SEQUENCE</scope>
</reference>
<sequence>MNGMANVNPASRPHYASSIPVPRASSQTRIPTPGASPQLRPRQAGLALSPQRAASPRLGKAAGPSRNSSPRASRGRGSPKFAGSVRESAEDGEGSSSSPWNSPRTTPKAVLSSRAGSGRIGERKSTQGKKKKAQEGTPVCQTRGRSPSRTSFHGETQIPGAPEVRKPPSGPGKDQRDINYKSSGTPRSLEPDERAASWTSSPVCSPAQGKRPSPSPGAISFSSVHQQSQPVTATVAPFQYR</sequence>
<dbReference type="AlphaFoldDB" id="A0A0D9SA53"/>
<proteinExistence type="predicted"/>
<accession>A0A0D9SA53</accession>
<protein>
    <submittedName>
        <fullName evidence="2">Uncharacterized protein</fullName>
    </submittedName>
</protein>
<dbReference type="GeneTree" id="ENSGT00490000044158"/>
<evidence type="ECO:0000313" key="3">
    <source>
        <dbReference type="Proteomes" id="UP000029965"/>
    </source>
</evidence>
<reference evidence="2" key="2">
    <citation type="submission" date="2025-08" db="UniProtKB">
        <authorList>
            <consortium name="Ensembl"/>
        </authorList>
    </citation>
    <scope>IDENTIFICATION</scope>
</reference>
<organism evidence="2 3">
    <name type="scientific">Chlorocebus sabaeus</name>
    <name type="common">Green monkey</name>
    <name type="synonym">Simia sabaea</name>
    <dbReference type="NCBI Taxonomy" id="60711"/>
    <lineage>
        <taxon>Eukaryota</taxon>
        <taxon>Metazoa</taxon>
        <taxon>Chordata</taxon>
        <taxon>Craniata</taxon>
        <taxon>Vertebrata</taxon>
        <taxon>Euteleostomi</taxon>
        <taxon>Mammalia</taxon>
        <taxon>Eutheria</taxon>
        <taxon>Euarchontoglires</taxon>
        <taxon>Primates</taxon>
        <taxon>Haplorrhini</taxon>
        <taxon>Catarrhini</taxon>
        <taxon>Cercopithecidae</taxon>
        <taxon>Cercopithecinae</taxon>
        <taxon>Chlorocebus</taxon>
    </lineage>
</organism>
<feature type="compositionally biased region" description="Polar residues" evidence="1">
    <location>
        <begin position="220"/>
        <end position="232"/>
    </location>
</feature>
<name>A0A0D9SA53_CHLSB</name>
<feature type="compositionally biased region" description="Polar residues" evidence="1">
    <location>
        <begin position="139"/>
        <end position="154"/>
    </location>
</feature>
<evidence type="ECO:0000256" key="1">
    <source>
        <dbReference type="SAM" id="MobiDB-lite"/>
    </source>
</evidence>
<dbReference type="Proteomes" id="UP000029965">
    <property type="component" value="Chromosome 25"/>
</dbReference>
<dbReference type="STRING" id="60711.ENSCSAP00000017742"/>
<evidence type="ECO:0000313" key="2">
    <source>
        <dbReference type="Ensembl" id="ENSCSAP00000017742.1"/>
    </source>
</evidence>
<dbReference type="OMA" id="ISHGETQ"/>
<dbReference type="EMBL" id="AQIB01112768">
    <property type="status" value="NOT_ANNOTATED_CDS"/>
    <property type="molecule type" value="Genomic_DNA"/>
</dbReference>
<feature type="compositionally biased region" description="Low complexity" evidence="1">
    <location>
        <begin position="61"/>
        <end position="79"/>
    </location>
</feature>
<keyword evidence="3" id="KW-1185">Reference proteome</keyword>
<reference evidence="2" key="3">
    <citation type="submission" date="2025-09" db="UniProtKB">
        <authorList>
            <consortium name="Ensembl"/>
        </authorList>
    </citation>
    <scope>IDENTIFICATION</scope>
</reference>
<dbReference type="jPOST" id="A0A0D9SA53"/>
<feature type="region of interest" description="Disordered" evidence="1">
    <location>
        <begin position="1"/>
        <end position="241"/>
    </location>
</feature>
<dbReference type="Ensembl" id="ENSCSAT00000018281.1">
    <property type="protein sequence ID" value="ENSCSAP00000017742.1"/>
    <property type="gene ID" value="ENSCSAG00000000254.1"/>
</dbReference>